<dbReference type="GO" id="GO:0005829">
    <property type="term" value="C:cytosol"/>
    <property type="evidence" value="ECO:0007669"/>
    <property type="project" value="TreeGrafter"/>
</dbReference>
<accession>D3S355</accession>
<gene>
    <name evidence="3" type="ordered locus">Ferp_0514</name>
</gene>
<evidence type="ECO:0000313" key="4">
    <source>
        <dbReference type="Proteomes" id="UP000002613"/>
    </source>
</evidence>
<dbReference type="GeneID" id="8778015"/>
<protein>
    <submittedName>
        <fullName evidence="3">von Willebrand factor type A</fullName>
    </submittedName>
</protein>
<proteinExistence type="predicted"/>
<dbReference type="AlphaFoldDB" id="D3S355"/>
<dbReference type="SMART" id="SM00327">
    <property type="entry name" value="VWA"/>
    <property type="match status" value="1"/>
</dbReference>
<dbReference type="Pfam" id="PF13519">
    <property type="entry name" value="VWA_2"/>
    <property type="match status" value="1"/>
</dbReference>
<dbReference type="RefSeq" id="WP_012965034.1">
    <property type="nucleotide sequence ID" value="NC_013849.1"/>
</dbReference>
<dbReference type="SUPFAM" id="SSF53300">
    <property type="entry name" value="vWA-like"/>
    <property type="match status" value="1"/>
</dbReference>
<dbReference type="Proteomes" id="UP000002613">
    <property type="component" value="Chromosome"/>
</dbReference>
<dbReference type="eggNOG" id="arCOG00442">
    <property type="taxonomic scope" value="Archaea"/>
</dbReference>
<dbReference type="HOGENOM" id="CLU_036888_0_0_2"/>
<feature type="coiled-coil region" evidence="1">
    <location>
        <begin position="121"/>
        <end position="148"/>
    </location>
</feature>
<dbReference type="PANTHER" id="PTHR36846">
    <property type="entry name" value="PROTEIN VIAA"/>
    <property type="match status" value="1"/>
</dbReference>
<sequence>MLEDLLKIYEKVPYTVKKDRLDDMLFGRHRDRIVEKVKDKVKEAIPQFPPLVTDTFNIFHKPDPQFLDDSQIAPEFRVNKRVLEKIMNTDTFSELKETTTLDDVNSAIATAILTERLYEELKSKLGEIKEHTEKIQQLRNQLPGKSGEDVKQALQQIEEHSRALQGIVTQGAVSVAVRKAQEEFEKVQNAMVALGFGNEPGKPVQVDPETAIKLASELKSNERLKKMVELLGKMRNLLKSTAKAKPRKSMLELHSITSGREIERLLPSEILKLRKYRVVFLRDYYEGRLLHYDLKRREKESKGPIVIALDLSGSMSGAKEQWAKAVSLATIDIAVKERRPWAIIAFDAGIKDVKVFRKQPKPEDVLGIMRIGASGGTNFEKPLKEAMKIVEDCREFTKADILFISDGDCKVGWEFLEEFTRFKRRRNVRVTGVLISGIPRIMRMFCDEVFALKERLDDKAAEAIFQRLV</sequence>
<dbReference type="EMBL" id="CP001899">
    <property type="protein sequence ID" value="ADC64688.1"/>
    <property type="molecule type" value="Genomic_DNA"/>
</dbReference>
<reference evidence="3 4" key="2">
    <citation type="journal article" date="2011" name="Stand. Genomic Sci.">
        <title>Complete genome sequence of Ferroglobus placidus AEDII12DO.</title>
        <authorList>
            <person name="Anderson I."/>
            <person name="Risso C."/>
            <person name="Holmes D."/>
            <person name="Lucas S."/>
            <person name="Copeland A."/>
            <person name="Lapidus A."/>
            <person name="Cheng J.F."/>
            <person name="Bruce D."/>
            <person name="Goodwin L."/>
            <person name="Pitluck S."/>
            <person name="Saunders E."/>
            <person name="Brettin T."/>
            <person name="Detter J.C."/>
            <person name="Han C."/>
            <person name="Tapia R."/>
            <person name="Larimer F."/>
            <person name="Land M."/>
            <person name="Hauser L."/>
            <person name="Woyke T."/>
            <person name="Lovley D."/>
            <person name="Kyrpides N."/>
            <person name="Ivanova N."/>
        </authorList>
    </citation>
    <scope>NUCLEOTIDE SEQUENCE [LARGE SCALE GENOMIC DNA]</scope>
    <source>
        <strain evidence="4">DSM 10642 / AEDII12DO</strain>
    </source>
</reference>
<evidence type="ECO:0000313" key="3">
    <source>
        <dbReference type="EMBL" id="ADC64688.1"/>
    </source>
</evidence>
<reference evidence="4" key="1">
    <citation type="submission" date="2010-02" db="EMBL/GenBank/DDBJ databases">
        <title>Complete sequence of Ferroglobus placidus DSM 10642.</title>
        <authorList>
            <consortium name="US DOE Joint Genome Institute"/>
            <person name="Lucas S."/>
            <person name="Copeland A."/>
            <person name="Lapidus A."/>
            <person name="Cheng J.-F."/>
            <person name="Bruce D."/>
            <person name="Goodwin L."/>
            <person name="Pitluck S."/>
            <person name="Saunders E."/>
            <person name="Brettin T."/>
            <person name="Detter J.C."/>
            <person name="Han C."/>
            <person name="Tapia R."/>
            <person name="Larimer F."/>
            <person name="Land M."/>
            <person name="Hauser L."/>
            <person name="Kyrpides N."/>
            <person name="Ivanova N."/>
            <person name="Holmes D."/>
            <person name="Lovley D."/>
            <person name="Kyrpides N."/>
            <person name="Anderson I.J."/>
            <person name="Woyke T."/>
        </authorList>
    </citation>
    <scope>NUCLEOTIDE SEQUENCE [LARGE SCALE GENOMIC DNA]</scope>
    <source>
        <strain evidence="4">DSM 10642 / AEDII12DO</strain>
    </source>
</reference>
<dbReference type="InterPro" id="IPR036465">
    <property type="entry name" value="vWFA_dom_sf"/>
</dbReference>
<name>D3S355_FERPA</name>
<evidence type="ECO:0000256" key="1">
    <source>
        <dbReference type="SAM" id="Coils"/>
    </source>
</evidence>
<dbReference type="PaxDb" id="589924-Ferp_0514"/>
<evidence type="ECO:0000259" key="2">
    <source>
        <dbReference type="SMART" id="SM00327"/>
    </source>
</evidence>
<keyword evidence="4" id="KW-1185">Reference proteome</keyword>
<organism evidence="3 4">
    <name type="scientific">Ferroglobus placidus (strain DSM 10642 / AEDII12DO)</name>
    <dbReference type="NCBI Taxonomy" id="589924"/>
    <lineage>
        <taxon>Archaea</taxon>
        <taxon>Methanobacteriati</taxon>
        <taxon>Methanobacteriota</taxon>
        <taxon>Archaeoglobi</taxon>
        <taxon>Archaeoglobales</taxon>
        <taxon>Archaeoglobaceae</taxon>
        <taxon>Ferroglobus</taxon>
    </lineage>
</organism>
<dbReference type="STRING" id="589924.Ferp_0514"/>
<keyword evidence="1" id="KW-0175">Coiled coil</keyword>
<dbReference type="Gene3D" id="3.40.50.410">
    <property type="entry name" value="von Willebrand factor, type A domain"/>
    <property type="match status" value="1"/>
</dbReference>
<dbReference type="PANTHER" id="PTHR36846:SF1">
    <property type="entry name" value="PROTEIN VIAA"/>
    <property type="match status" value="1"/>
</dbReference>
<feature type="domain" description="VWFA" evidence="2">
    <location>
        <begin position="302"/>
        <end position="469"/>
    </location>
</feature>
<dbReference type="OrthoDB" id="64524at2157"/>
<dbReference type="KEGG" id="fpl:Ferp_0514"/>
<dbReference type="InterPro" id="IPR002035">
    <property type="entry name" value="VWF_A"/>
</dbReference>